<keyword evidence="2" id="KW-1185">Reference proteome</keyword>
<proteinExistence type="predicted"/>
<gene>
    <name evidence="1" type="ORF">SAMN06273570_4652</name>
</gene>
<reference evidence="2" key="1">
    <citation type="submission" date="2017-09" db="EMBL/GenBank/DDBJ databases">
        <authorList>
            <person name="Varghese N."/>
            <person name="Submissions S."/>
        </authorList>
    </citation>
    <scope>NUCLEOTIDE SEQUENCE [LARGE SCALE GENOMIC DNA]</scope>
    <source>
        <strain evidence="2">JKS000234</strain>
    </source>
</reference>
<name>A0A286DNU7_9GAMM</name>
<sequence>MSLYSQKRGGCSHNIIFTNRTLFRHDAIEVLLQRVTMENKIRVFEALNKLYLDNAANPLLNAAIHKHSEMITEEFKRKSHFYKFIFKNNRFLVATVTASQFYINEEACFSDVKAECLKFGLVSANTISSLLTLMSVSGRIKMKVSKKDKRKMRYFLTEKGANDSISLINTMTSALDILSGKKRSHHISLDNIAQYFSRYSEIYKAGFFIINLVPDAHLFIDKDSGHMVMLNLFNIGNKPKREDCKEGALTRISRECSVSRSHLRNIFIEAEKNNMINYDPKSGEVEILDRFKKMFYTYMSYYFAFVQYGLQSE</sequence>
<accession>A0A286DNU7</accession>
<dbReference type="AlphaFoldDB" id="A0A286DNU7"/>
<protein>
    <submittedName>
        <fullName evidence="1">Uncharacterized protein</fullName>
    </submittedName>
</protein>
<evidence type="ECO:0000313" key="2">
    <source>
        <dbReference type="Proteomes" id="UP000219271"/>
    </source>
</evidence>
<dbReference type="EMBL" id="OCMY01000002">
    <property type="protein sequence ID" value="SOD60301.1"/>
    <property type="molecule type" value="Genomic_DNA"/>
</dbReference>
<organism evidence="1 2">
    <name type="scientific">Candidatus Pantoea floridensis</name>
    <dbReference type="NCBI Taxonomy" id="1938870"/>
    <lineage>
        <taxon>Bacteria</taxon>
        <taxon>Pseudomonadati</taxon>
        <taxon>Pseudomonadota</taxon>
        <taxon>Gammaproteobacteria</taxon>
        <taxon>Enterobacterales</taxon>
        <taxon>Erwiniaceae</taxon>
        <taxon>Pantoea</taxon>
    </lineage>
</organism>
<dbReference type="SUPFAM" id="SSF46785">
    <property type="entry name" value="Winged helix' DNA-binding domain"/>
    <property type="match status" value="1"/>
</dbReference>
<dbReference type="Proteomes" id="UP000219271">
    <property type="component" value="Unassembled WGS sequence"/>
</dbReference>
<evidence type="ECO:0000313" key="1">
    <source>
        <dbReference type="EMBL" id="SOD60301.1"/>
    </source>
</evidence>
<dbReference type="InterPro" id="IPR036390">
    <property type="entry name" value="WH_DNA-bd_sf"/>
</dbReference>